<accession>A0A6A2XDN1</accession>
<dbReference type="PANTHER" id="PTHR33155">
    <property type="entry name" value="FANTASTIC FOUR-LIKE PROTEIN (DUF3049)"/>
    <property type="match status" value="1"/>
</dbReference>
<dbReference type="EMBL" id="VEPZ02001733">
    <property type="protein sequence ID" value="KAE8660236.1"/>
    <property type="molecule type" value="Genomic_DNA"/>
</dbReference>
<dbReference type="Pfam" id="PF11250">
    <property type="entry name" value="FAF"/>
    <property type="match status" value="1"/>
</dbReference>
<dbReference type="OrthoDB" id="1931928at2759"/>
<sequence>MPYSYLYHYAQSMLNKYCFGKKTVHSFLGLQNKPSHPHSKCGLGLIFSTENNPNIFESSSLPLLNTNPMSSSSKKDPGVIRFMDDMDLCTESLGFESCNERQIDDDDGRGGEYNGFCEEEIRGRWRDKKRVEEKRLEDKRNKKFPPPLSSLNQNGKPCFYLKPVRANGRLELTEVKIHRPEILCAVRENGRLRLHLVSSDACCKFNEEEEDEEREHEGQVHDLHEEEKAGGIKVEELWTIRVEGGGPSRFHEMVDYHRHHGINGHHSMHVWRQPSVSIR</sequence>
<feature type="domain" description="FAF" evidence="2">
    <location>
        <begin position="143"/>
        <end position="196"/>
    </location>
</feature>
<name>A0A6A2XDN1_HIBSY</name>
<gene>
    <name evidence="3" type="ORF">F3Y22_tig00116958pilonHSYRG00373</name>
</gene>
<keyword evidence="4" id="KW-1185">Reference proteome</keyword>
<dbReference type="AlphaFoldDB" id="A0A6A2XDN1"/>
<evidence type="ECO:0000313" key="3">
    <source>
        <dbReference type="EMBL" id="KAE8660236.1"/>
    </source>
</evidence>
<proteinExistence type="inferred from homology"/>
<protein>
    <recommendedName>
        <fullName evidence="2">FAF domain-containing protein</fullName>
    </recommendedName>
</protein>
<comment type="similarity">
    <text evidence="1">Belongs to the fantastic four family.</text>
</comment>
<reference evidence="3" key="1">
    <citation type="submission" date="2019-09" db="EMBL/GenBank/DDBJ databases">
        <title>Draft genome information of white flower Hibiscus syriacus.</title>
        <authorList>
            <person name="Kim Y.-M."/>
        </authorList>
    </citation>
    <scope>NUCLEOTIDE SEQUENCE [LARGE SCALE GENOMIC DNA]</scope>
    <source>
        <strain evidence="3">YM2019G1</strain>
    </source>
</reference>
<dbReference type="Proteomes" id="UP000436088">
    <property type="component" value="Unassembled WGS sequence"/>
</dbReference>
<comment type="caution">
    <text evidence="3">The sequence shown here is derived from an EMBL/GenBank/DDBJ whole genome shotgun (WGS) entry which is preliminary data.</text>
</comment>
<organism evidence="3 4">
    <name type="scientific">Hibiscus syriacus</name>
    <name type="common">Rose of Sharon</name>
    <dbReference type="NCBI Taxonomy" id="106335"/>
    <lineage>
        <taxon>Eukaryota</taxon>
        <taxon>Viridiplantae</taxon>
        <taxon>Streptophyta</taxon>
        <taxon>Embryophyta</taxon>
        <taxon>Tracheophyta</taxon>
        <taxon>Spermatophyta</taxon>
        <taxon>Magnoliopsida</taxon>
        <taxon>eudicotyledons</taxon>
        <taxon>Gunneridae</taxon>
        <taxon>Pentapetalae</taxon>
        <taxon>rosids</taxon>
        <taxon>malvids</taxon>
        <taxon>Malvales</taxon>
        <taxon>Malvaceae</taxon>
        <taxon>Malvoideae</taxon>
        <taxon>Hibiscus</taxon>
    </lineage>
</organism>
<dbReference type="InterPro" id="IPR021410">
    <property type="entry name" value="FAF"/>
</dbReference>
<evidence type="ECO:0000256" key="1">
    <source>
        <dbReference type="ARBA" id="ARBA00008690"/>
    </source>
</evidence>
<evidence type="ECO:0000313" key="4">
    <source>
        <dbReference type="Proteomes" id="UP000436088"/>
    </source>
</evidence>
<evidence type="ECO:0000259" key="2">
    <source>
        <dbReference type="Pfam" id="PF11250"/>
    </source>
</evidence>
<dbReference type="InterPro" id="IPR046431">
    <property type="entry name" value="FAF_dom"/>
</dbReference>
<dbReference type="PANTHER" id="PTHR33155:SF27">
    <property type="entry name" value="FANTASTIC FOUR-LIKE PROTEIN (DUF3049)"/>
    <property type="match status" value="1"/>
</dbReference>